<proteinExistence type="predicted"/>
<name>A0A7S9PSP9_EPIFF</name>
<accession>A0A7S9PSP9</accession>
<evidence type="ECO:0000313" key="2">
    <source>
        <dbReference type="EMBL" id="QPG94603.1"/>
    </source>
</evidence>
<protein>
    <submittedName>
        <fullName evidence="2">Uncharacterized protein</fullName>
    </submittedName>
</protein>
<evidence type="ECO:0000256" key="1">
    <source>
        <dbReference type="SAM" id="MobiDB-lite"/>
    </source>
</evidence>
<keyword evidence="3" id="KW-1185">Reference proteome</keyword>
<organism evidence="2 3">
    <name type="scientific">Epichloe festucae (strain Fl1)</name>
    <dbReference type="NCBI Taxonomy" id="877507"/>
    <lineage>
        <taxon>Eukaryota</taxon>
        <taxon>Fungi</taxon>
        <taxon>Dikarya</taxon>
        <taxon>Ascomycota</taxon>
        <taxon>Pezizomycotina</taxon>
        <taxon>Sordariomycetes</taxon>
        <taxon>Hypocreomycetidae</taxon>
        <taxon>Hypocreales</taxon>
        <taxon>Clavicipitaceae</taxon>
        <taxon>Epichloe</taxon>
    </lineage>
</organism>
<feature type="compositionally biased region" description="Basic and acidic residues" evidence="1">
    <location>
        <begin position="84"/>
        <end position="99"/>
    </location>
</feature>
<reference evidence="2 3" key="1">
    <citation type="journal article" date="2018" name="PLoS Genet.">
        <title>Repeat elements organise 3D genome structure and mediate transcription in the filamentous fungus Epichloe festucae.</title>
        <authorList>
            <person name="Winter D.J."/>
            <person name="Ganley A.R.D."/>
            <person name="Young C.A."/>
            <person name="Liachko I."/>
            <person name="Schardl C.L."/>
            <person name="Dupont P.Y."/>
            <person name="Berry D."/>
            <person name="Ram A."/>
            <person name="Scott B."/>
            <person name="Cox M.P."/>
        </authorList>
    </citation>
    <scope>NUCLEOTIDE SEQUENCE [LARGE SCALE GENOMIC DNA]</scope>
    <source>
        <strain evidence="2 3">Fl1</strain>
    </source>
</reference>
<evidence type="ECO:0000313" key="3">
    <source>
        <dbReference type="Proteomes" id="UP000594364"/>
    </source>
</evidence>
<feature type="region of interest" description="Disordered" evidence="1">
    <location>
        <begin position="84"/>
        <end position="149"/>
    </location>
</feature>
<dbReference type="OrthoDB" id="2532734at2759"/>
<dbReference type="Proteomes" id="UP000594364">
    <property type="component" value="Chromosome 1"/>
</dbReference>
<sequence length="149" mass="16766">MAVEAADVIILSIRLVPSGSTRQFRTKRTRYAHHTNGTVLIPDSIAKHKHTIQPRAPPRHEQTYIIQRHYSAQKSASVYNIVMDSKDQNKNGNDAEKEFSIQPIKDSGNSIDPKFAPHQAHPGPALTQNMPAHEGSKEDRQARKEELNK</sequence>
<gene>
    <name evidence="2" type="ORF">C2857_006514</name>
</gene>
<dbReference type="AlphaFoldDB" id="A0A7S9PSP9"/>
<dbReference type="EMBL" id="CP031385">
    <property type="protein sequence ID" value="QPG94603.1"/>
    <property type="molecule type" value="Genomic_DNA"/>
</dbReference>
<feature type="compositionally biased region" description="Basic and acidic residues" evidence="1">
    <location>
        <begin position="134"/>
        <end position="149"/>
    </location>
</feature>